<dbReference type="SMART" id="SM00389">
    <property type="entry name" value="HOX"/>
    <property type="match status" value="1"/>
</dbReference>
<dbReference type="InterPro" id="IPR020479">
    <property type="entry name" value="HD_metazoa"/>
</dbReference>
<dbReference type="AlphaFoldDB" id="A0A7M5XJS3"/>
<evidence type="ECO:0000256" key="3">
    <source>
        <dbReference type="ARBA" id="ARBA00023125"/>
    </source>
</evidence>
<dbReference type="PRINTS" id="PR00031">
    <property type="entry name" value="HTHREPRESSR"/>
</dbReference>
<dbReference type="InterPro" id="IPR009057">
    <property type="entry name" value="Homeodomain-like_sf"/>
</dbReference>
<dbReference type="OrthoDB" id="6159439at2759"/>
<dbReference type="GO" id="GO:0000981">
    <property type="term" value="F:DNA-binding transcription factor activity, RNA polymerase II-specific"/>
    <property type="evidence" value="ECO:0007669"/>
    <property type="project" value="InterPro"/>
</dbReference>
<dbReference type="GO" id="GO:0005634">
    <property type="term" value="C:nucleus"/>
    <property type="evidence" value="ECO:0007669"/>
    <property type="project" value="UniProtKB-SubCell"/>
</dbReference>
<dbReference type="PANTHER" id="PTHR45874">
    <property type="entry name" value="HOMEOBOX PROTEIN ABDOMINAL-B"/>
    <property type="match status" value="1"/>
</dbReference>
<dbReference type="Pfam" id="PF00046">
    <property type="entry name" value="Homeodomain"/>
    <property type="match status" value="1"/>
</dbReference>
<evidence type="ECO:0000259" key="9">
    <source>
        <dbReference type="PROSITE" id="PS50071"/>
    </source>
</evidence>
<evidence type="ECO:0000256" key="6">
    <source>
        <dbReference type="PROSITE-ProRule" id="PRU00108"/>
    </source>
</evidence>
<evidence type="ECO:0000256" key="5">
    <source>
        <dbReference type="ARBA" id="ARBA00023242"/>
    </source>
</evidence>
<dbReference type="CDD" id="cd00086">
    <property type="entry name" value="homeodomain"/>
    <property type="match status" value="1"/>
</dbReference>
<proteinExistence type="inferred from homology"/>
<reference evidence="10" key="1">
    <citation type="submission" date="2021-01" db="UniProtKB">
        <authorList>
            <consortium name="EnsemblMetazoa"/>
        </authorList>
    </citation>
    <scope>IDENTIFICATION</scope>
</reference>
<evidence type="ECO:0000256" key="1">
    <source>
        <dbReference type="ARBA" id="ARBA00004123"/>
    </source>
</evidence>
<accession>A0A7M5XJS3</accession>
<keyword evidence="11" id="KW-1185">Reference proteome</keyword>
<evidence type="ECO:0000256" key="2">
    <source>
        <dbReference type="ARBA" id="ARBA00006317"/>
    </source>
</evidence>
<keyword evidence="5 6" id="KW-0539">Nucleus</keyword>
<dbReference type="GeneID" id="136823586"/>
<comment type="subcellular location">
    <subcellularLocation>
        <location evidence="1 6 7">Nucleus</location>
    </subcellularLocation>
</comment>
<protein>
    <recommendedName>
        <fullName evidence="9">Homeobox domain-containing protein</fullName>
    </recommendedName>
</protein>
<dbReference type="InterPro" id="IPR017970">
    <property type="entry name" value="Homeobox_CS"/>
</dbReference>
<evidence type="ECO:0000313" key="11">
    <source>
        <dbReference type="Proteomes" id="UP000594262"/>
    </source>
</evidence>
<evidence type="ECO:0000256" key="4">
    <source>
        <dbReference type="ARBA" id="ARBA00023155"/>
    </source>
</evidence>
<dbReference type="InterPro" id="IPR046333">
    <property type="entry name" value="HXA10/ABDB-like"/>
</dbReference>
<dbReference type="EnsemblMetazoa" id="CLYHEMT022840.1">
    <property type="protein sequence ID" value="CLYHEMP022840.1"/>
    <property type="gene ID" value="CLYHEMG022840"/>
</dbReference>
<dbReference type="PRINTS" id="PR00024">
    <property type="entry name" value="HOMEOBOX"/>
</dbReference>
<dbReference type="InterPro" id="IPR001356">
    <property type="entry name" value="HD"/>
</dbReference>
<dbReference type="PROSITE" id="PS00027">
    <property type="entry name" value="HOMEOBOX_1"/>
    <property type="match status" value="1"/>
</dbReference>
<evidence type="ECO:0000313" key="10">
    <source>
        <dbReference type="EnsemblMetazoa" id="CLYHEMP022840.1"/>
    </source>
</evidence>
<name>A0A7M5XJS3_9CNID</name>
<comment type="similarity">
    <text evidence="2">Belongs to the Abd-B homeobox family.</text>
</comment>
<dbReference type="Gene3D" id="1.10.10.60">
    <property type="entry name" value="Homeodomain-like"/>
    <property type="match status" value="1"/>
</dbReference>
<dbReference type="PANTHER" id="PTHR45874:SF8">
    <property type="entry name" value="PROTEIN CBG23031"/>
    <property type="match status" value="1"/>
</dbReference>
<dbReference type="InterPro" id="IPR000047">
    <property type="entry name" value="HTH_motif"/>
</dbReference>
<sequence>MESHQDNFPKENQYKPTTICKITTSEEKSYGASKIVKKEEIITLDENNNNQTESNDEIDASKTFHNYHHTNYSDHYPMVKRGYSATKDVYPHEDFKTGPVSPNSTPFVTPSDRLAREADYMFNNRYALPPYHPHAPPYLPHHGYIGLQQTPPENQGSTENHPNPFVSSMDHQYLPPIQQLDGGTLHIPQGFSHAYQWKHMMANQNSPPSPIVSPSNEMPPSWNKHVYATNGVSSPTETSTNNVTTNSPTPTMINAAKDGLTLLDSNGHRRKRTAYSRAQLAQLEAQFIESHFLTRERRCELSNCLGLSERQVKIWFQNRRMKAKRKSMSLSSPPPGFGAYHIVRLPPGMIPGHHPMVNVNGPFIRPVFQPIKTEPETMDSPPLMTSAFRRKSVGDVPTMMQPSRLFHPRPTFFNDRDFFKSSEREYYRKLSPVETEDPQVNLKAPEDQQKEE</sequence>
<feature type="region of interest" description="Disordered" evidence="8">
    <location>
        <begin position="429"/>
        <end position="452"/>
    </location>
</feature>
<keyword evidence="3 6" id="KW-0238">DNA-binding</keyword>
<dbReference type="SUPFAM" id="SSF46689">
    <property type="entry name" value="Homeodomain-like"/>
    <property type="match status" value="1"/>
</dbReference>
<feature type="domain" description="Homeobox" evidence="9">
    <location>
        <begin position="266"/>
        <end position="326"/>
    </location>
</feature>
<evidence type="ECO:0000256" key="8">
    <source>
        <dbReference type="SAM" id="MobiDB-lite"/>
    </source>
</evidence>
<keyword evidence="4 6" id="KW-0371">Homeobox</keyword>
<dbReference type="PROSITE" id="PS50071">
    <property type="entry name" value="HOMEOBOX_2"/>
    <property type="match status" value="1"/>
</dbReference>
<dbReference type="GO" id="GO:0003677">
    <property type="term" value="F:DNA binding"/>
    <property type="evidence" value="ECO:0007669"/>
    <property type="project" value="UniProtKB-UniRule"/>
</dbReference>
<feature type="region of interest" description="Disordered" evidence="8">
    <location>
        <begin position="206"/>
        <end position="251"/>
    </location>
</feature>
<organism evidence="10 11">
    <name type="scientific">Clytia hemisphaerica</name>
    <dbReference type="NCBI Taxonomy" id="252671"/>
    <lineage>
        <taxon>Eukaryota</taxon>
        <taxon>Metazoa</taxon>
        <taxon>Cnidaria</taxon>
        <taxon>Hydrozoa</taxon>
        <taxon>Hydroidolina</taxon>
        <taxon>Leptothecata</taxon>
        <taxon>Obeliida</taxon>
        <taxon>Clytiidae</taxon>
        <taxon>Clytia</taxon>
    </lineage>
</organism>
<evidence type="ECO:0000256" key="7">
    <source>
        <dbReference type="RuleBase" id="RU000682"/>
    </source>
</evidence>
<dbReference type="RefSeq" id="XP_066935867.1">
    <property type="nucleotide sequence ID" value="XM_067079766.1"/>
</dbReference>
<feature type="region of interest" description="Disordered" evidence="8">
    <location>
        <begin position="148"/>
        <end position="170"/>
    </location>
</feature>
<dbReference type="Proteomes" id="UP000594262">
    <property type="component" value="Unplaced"/>
</dbReference>
<feature type="compositionally biased region" description="Low complexity" evidence="8">
    <location>
        <begin position="232"/>
        <end position="251"/>
    </location>
</feature>
<feature type="DNA-binding region" description="Homeobox" evidence="6">
    <location>
        <begin position="268"/>
        <end position="327"/>
    </location>
</feature>